<accession>G0MUS2</accession>
<dbReference type="HOGENOM" id="CLU_2924764_0_0_1"/>
<dbReference type="InParanoid" id="G0MUS2"/>
<dbReference type="Proteomes" id="UP000008068">
    <property type="component" value="Unassembled WGS sequence"/>
</dbReference>
<dbReference type="AlphaFoldDB" id="G0MUS2"/>
<evidence type="ECO:0000313" key="3">
    <source>
        <dbReference type="Proteomes" id="UP000008068"/>
    </source>
</evidence>
<dbReference type="EMBL" id="GL379813">
    <property type="protein sequence ID" value="EGT44508.1"/>
    <property type="molecule type" value="Genomic_DNA"/>
</dbReference>
<feature type="region of interest" description="Disordered" evidence="1">
    <location>
        <begin position="22"/>
        <end position="61"/>
    </location>
</feature>
<reference evidence="3" key="1">
    <citation type="submission" date="2011-07" db="EMBL/GenBank/DDBJ databases">
        <authorList>
            <consortium name="Caenorhabditis brenneri Sequencing and Analysis Consortium"/>
            <person name="Wilson R.K."/>
        </authorList>
    </citation>
    <scope>NUCLEOTIDE SEQUENCE [LARGE SCALE GENOMIC DNA]</scope>
    <source>
        <strain evidence="3">PB2801</strain>
    </source>
</reference>
<evidence type="ECO:0000256" key="1">
    <source>
        <dbReference type="SAM" id="MobiDB-lite"/>
    </source>
</evidence>
<name>G0MUS2_CAEBE</name>
<sequence>MGLIKLNGTELSRLTRLWRGSIKQKEVEPPSQTLSKNSQQKTCPQSAITRNSASPRQIGHW</sequence>
<gene>
    <name evidence="2" type="ORF">CAEBREN_05673</name>
</gene>
<proteinExistence type="predicted"/>
<feature type="compositionally biased region" description="Polar residues" evidence="1">
    <location>
        <begin position="30"/>
        <end position="55"/>
    </location>
</feature>
<protein>
    <submittedName>
        <fullName evidence="2">Uncharacterized protein</fullName>
    </submittedName>
</protein>
<organism evidence="3">
    <name type="scientific">Caenorhabditis brenneri</name>
    <name type="common">Nematode worm</name>
    <dbReference type="NCBI Taxonomy" id="135651"/>
    <lineage>
        <taxon>Eukaryota</taxon>
        <taxon>Metazoa</taxon>
        <taxon>Ecdysozoa</taxon>
        <taxon>Nematoda</taxon>
        <taxon>Chromadorea</taxon>
        <taxon>Rhabditida</taxon>
        <taxon>Rhabditina</taxon>
        <taxon>Rhabditomorpha</taxon>
        <taxon>Rhabditoidea</taxon>
        <taxon>Rhabditidae</taxon>
        <taxon>Peloderinae</taxon>
        <taxon>Caenorhabditis</taxon>
    </lineage>
</organism>
<keyword evidence="3" id="KW-1185">Reference proteome</keyword>
<evidence type="ECO:0000313" key="2">
    <source>
        <dbReference type="EMBL" id="EGT44508.1"/>
    </source>
</evidence>